<gene>
    <name evidence="2" type="ORF">EXE59_13035</name>
</gene>
<organism evidence="2 3">
    <name type="scientific">Nocardioides eburneiflavus</name>
    <dbReference type="NCBI Taxonomy" id="2518372"/>
    <lineage>
        <taxon>Bacteria</taxon>
        <taxon>Bacillati</taxon>
        <taxon>Actinomycetota</taxon>
        <taxon>Actinomycetes</taxon>
        <taxon>Propionibacteriales</taxon>
        <taxon>Nocardioidaceae</taxon>
        <taxon>Nocardioides</taxon>
    </lineage>
</organism>
<sequence length="73" mass="7527">MDDTKGSDPNTEQTDQDGNEGQVSETASEFGEEISSGDSVAGQPDPHPGEVDEGAQGPNAVPDDPTGEHPHKP</sequence>
<evidence type="ECO:0000313" key="3">
    <source>
        <dbReference type="Proteomes" id="UP000297496"/>
    </source>
</evidence>
<feature type="region of interest" description="Disordered" evidence="1">
    <location>
        <begin position="1"/>
        <end position="73"/>
    </location>
</feature>
<comment type="caution">
    <text evidence="2">The sequence shown here is derived from an EMBL/GenBank/DDBJ whole genome shotgun (WGS) entry which is preliminary data.</text>
</comment>
<dbReference type="EMBL" id="SRRO01000001">
    <property type="protein sequence ID" value="TGN64778.1"/>
    <property type="molecule type" value="Genomic_DNA"/>
</dbReference>
<dbReference type="Proteomes" id="UP000297496">
    <property type="component" value="Unassembled WGS sequence"/>
</dbReference>
<keyword evidence="3" id="KW-1185">Reference proteome</keyword>
<proteinExistence type="predicted"/>
<accession>A0A4Z1CG81</accession>
<dbReference type="OrthoDB" id="3789025at2"/>
<reference evidence="2 3" key="1">
    <citation type="submission" date="2019-04" db="EMBL/GenBank/DDBJ databases">
        <title>Three New Species of Nocardioides, Nocardioides euryhalodurans sp. nov., Nocardioides seonyuensis sp. nov. and Nocardioides eburneoflavus sp. nov. Isolated from Soil.</title>
        <authorList>
            <person name="Roh S.G."/>
            <person name="Lee C."/>
            <person name="Kim M.-K."/>
            <person name="Kim S.B."/>
        </authorList>
    </citation>
    <scope>NUCLEOTIDE SEQUENCE [LARGE SCALE GENOMIC DNA]</scope>
    <source>
        <strain evidence="2 3">MMS17-SY213</strain>
    </source>
</reference>
<dbReference type="AlphaFoldDB" id="A0A4Z1CG81"/>
<protein>
    <submittedName>
        <fullName evidence="2">Uncharacterized protein</fullName>
    </submittedName>
</protein>
<name>A0A4Z1CG81_9ACTN</name>
<dbReference type="RefSeq" id="WP_135839286.1">
    <property type="nucleotide sequence ID" value="NZ_SRRO01000001.1"/>
</dbReference>
<evidence type="ECO:0000256" key="1">
    <source>
        <dbReference type="SAM" id="MobiDB-lite"/>
    </source>
</evidence>
<evidence type="ECO:0000313" key="2">
    <source>
        <dbReference type="EMBL" id="TGN64778.1"/>
    </source>
</evidence>